<name>A0A3G1L3W5_9CAUD</name>
<protein>
    <recommendedName>
        <fullName evidence="1">NadR/Ttd14 AAA domain-containing protein</fullName>
    </recommendedName>
</protein>
<dbReference type="InterPro" id="IPR038727">
    <property type="entry name" value="NadR/Ttd14_AAA_dom"/>
</dbReference>
<evidence type="ECO:0000313" key="3">
    <source>
        <dbReference type="Proteomes" id="UP000274731"/>
    </source>
</evidence>
<feature type="domain" description="NadR/Ttd14 AAA" evidence="1">
    <location>
        <begin position="8"/>
        <end position="157"/>
    </location>
</feature>
<organism evidence="2 3">
    <name type="scientific">Synechococcus phage S-CBWM1</name>
    <dbReference type="NCBI Taxonomy" id="2053653"/>
    <lineage>
        <taxon>Viruses</taxon>
        <taxon>Duplodnaviria</taxon>
        <taxon>Heunggongvirae</taxon>
        <taxon>Uroviricota</taxon>
        <taxon>Caudoviricetes</taxon>
        <taxon>Aokuangvirus</taxon>
        <taxon>Aokuangvirus SCBWM1</taxon>
    </lineage>
</organism>
<dbReference type="Pfam" id="PF13521">
    <property type="entry name" value="AAA_28"/>
    <property type="match status" value="1"/>
</dbReference>
<proteinExistence type="predicted"/>
<evidence type="ECO:0000313" key="2">
    <source>
        <dbReference type="EMBL" id="ATW62830.1"/>
    </source>
</evidence>
<keyword evidence="3" id="KW-1185">Reference proteome</keyword>
<accession>A0A3G1L3W5</accession>
<dbReference type="EMBL" id="MG450654">
    <property type="protein sequence ID" value="ATW62830.1"/>
    <property type="molecule type" value="Genomic_DNA"/>
</dbReference>
<reference evidence="2 3" key="1">
    <citation type="journal article" date="2018" name="Environ. Microbiol.">
        <title>Novel phage-host interactions and evolution as revealed by a cyanomyovirus isolated from an estuarine environment.</title>
        <authorList>
            <person name="Xu Y."/>
            <person name="Zhang R."/>
            <person name="Wang N."/>
            <person name="Cai L."/>
            <person name="Tong Y."/>
            <person name="Sun Q."/>
            <person name="Chen F."/>
            <person name="Jiao N."/>
        </authorList>
    </citation>
    <scope>NUCLEOTIDE SEQUENCE [LARGE SCALE GENOMIC DNA]</scope>
</reference>
<dbReference type="SUPFAM" id="SSF52540">
    <property type="entry name" value="P-loop containing nucleoside triphosphate hydrolases"/>
    <property type="match status" value="1"/>
</dbReference>
<gene>
    <name evidence="2" type="ORF">SCBWM1_gp146</name>
</gene>
<dbReference type="Gene3D" id="3.40.50.300">
    <property type="entry name" value="P-loop containing nucleotide triphosphate hydrolases"/>
    <property type="match status" value="1"/>
</dbReference>
<sequence>MTKKTTVINLFGGPGAGKSTTAAGIFFELKNSGKNVELVREYVKGWAYDGRFPTAMDAMYLLGKQVSYETKLYGKVDYIVTDSPILLAGLYPYLKHNITYVREAAESFIRELPPNVNHLNFVLPRYKKYATSGRFENEEEAKDIDREIEKYLKTRSVVEYLTPPHEGSDDRQRAIQIVNSILKVVRREVSHSIR</sequence>
<dbReference type="InterPro" id="IPR027417">
    <property type="entry name" value="P-loop_NTPase"/>
</dbReference>
<dbReference type="Proteomes" id="UP000274731">
    <property type="component" value="Segment"/>
</dbReference>
<evidence type="ECO:0000259" key="1">
    <source>
        <dbReference type="Pfam" id="PF13521"/>
    </source>
</evidence>